<feature type="domain" description="Obg" evidence="13">
    <location>
        <begin position="2"/>
        <end position="159"/>
    </location>
</feature>
<keyword evidence="5 9" id="KW-0547">Nucleotide-binding</keyword>
<dbReference type="PROSITE" id="PS51881">
    <property type="entry name" value="OCT"/>
    <property type="match status" value="1"/>
</dbReference>
<dbReference type="PROSITE" id="PS00905">
    <property type="entry name" value="GTP1_OBG"/>
    <property type="match status" value="1"/>
</dbReference>
<dbReference type="NCBIfam" id="NF008954">
    <property type="entry name" value="PRK12296.1"/>
    <property type="match status" value="1"/>
</dbReference>
<dbReference type="PANTHER" id="PTHR11702:SF31">
    <property type="entry name" value="MITOCHONDRIAL RIBOSOME-ASSOCIATED GTPASE 2"/>
    <property type="match status" value="1"/>
</dbReference>
<evidence type="ECO:0000256" key="2">
    <source>
        <dbReference type="ARBA" id="ARBA00007699"/>
    </source>
</evidence>
<dbReference type="CDD" id="cd01898">
    <property type="entry name" value="Obg"/>
    <property type="match status" value="1"/>
</dbReference>
<comment type="function">
    <text evidence="9">An essential GTPase which binds GTP, GDP and possibly (p)ppGpp with moderate affinity, with high nucleotide exchange rates and a fairly low GTP hydrolysis rate. Plays a role in control of the cell cycle, stress response, ribosome biogenesis and in those bacteria that undergo differentiation, in morphogenesis control.</text>
</comment>
<feature type="compositionally biased region" description="Gly residues" evidence="10">
    <location>
        <begin position="35"/>
        <end position="44"/>
    </location>
</feature>
<dbReference type="Pfam" id="PF09269">
    <property type="entry name" value="DUF1967"/>
    <property type="match status" value="1"/>
</dbReference>
<sequence length="432" mass="45704">MPEFIDRAQLHAKAGNGGAGAVSFRREPFVDKGGPDGGDGGDGGSVYLVTSPRLNSLAGFRDHPHRRAEDGGHGSGKKKKGARGSNTLVEVPIGTVVKSLDGELIADLASYGAKVCVARGGRGGKGNAGFLSNKRRAPDFAEQGELGEELWFDLELKLVADVALVGMPNVGKSSLVAAVSKARPKIGDYPFTTLVPSLGVVSRGLDRDRSELVVADVPGLIEGASEGRGLGLEFLRHVERSKVLGLVADASEGIGVSLEEQIHGVARELDAYLGDLSERTVILVLNKIDAADRGSLSNRMSNLSLGISLASITEVSAATREGIDSLITAMFQAKALSDDKGTFYAEEVVLRPLPEKEFQVERVGDGRFLVTGRDALRAVRLSDLSSFAAQSVLQRRLEALGVMKALKRLGVKEGDEVNVGDISFTYEDAMQP</sequence>
<dbReference type="InterPro" id="IPR006074">
    <property type="entry name" value="GTP1-OBG_CS"/>
</dbReference>
<dbReference type="Gene3D" id="3.40.50.300">
    <property type="entry name" value="P-loop containing nucleotide triphosphate hydrolases"/>
    <property type="match status" value="1"/>
</dbReference>
<evidence type="ECO:0000313" key="14">
    <source>
        <dbReference type="EMBL" id="SHE76288.1"/>
    </source>
</evidence>
<evidence type="ECO:0000256" key="3">
    <source>
        <dbReference type="ARBA" id="ARBA00022490"/>
    </source>
</evidence>
<dbReference type="InterPro" id="IPR036346">
    <property type="entry name" value="GTP-bd_prot_GTP1/OBG_C_sf"/>
</dbReference>
<dbReference type="SUPFAM" id="SSF82051">
    <property type="entry name" value="Obg GTP-binding protein N-terminal domain"/>
    <property type="match status" value="1"/>
</dbReference>
<keyword evidence="15" id="KW-1185">Reference proteome</keyword>
<feature type="binding site" evidence="9">
    <location>
        <begin position="286"/>
        <end position="289"/>
    </location>
    <ligand>
        <name>GTP</name>
        <dbReference type="ChEBI" id="CHEBI:37565"/>
    </ligand>
</feature>
<proteinExistence type="inferred from homology"/>
<dbReference type="NCBIfam" id="NF008955">
    <property type="entry name" value="PRK12297.1"/>
    <property type="match status" value="1"/>
</dbReference>
<evidence type="ECO:0000313" key="15">
    <source>
        <dbReference type="Proteomes" id="UP000184295"/>
    </source>
</evidence>
<evidence type="ECO:0000256" key="7">
    <source>
        <dbReference type="ARBA" id="ARBA00022842"/>
    </source>
</evidence>
<evidence type="ECO:0000259" key="13">
    <source>
        <dbReference type="PROSITE" id="PS51883"/>
    </source>
</evidence>
<keyword evidence="7 9" id="KW-0460">Magnesium</keyword>
<dbReference type="InterPro" id="IPR027417">
    <property type="entry name" value="P-loop_NTPase"/>
</dbReference>
<dbReference type="InterPro" id="IPR031167">
    <property type="entry name" value="G_OBG"/>
</dbReference>
<dbReference type="GO" id="GO:0005737">
    <property type="term" value="C:cytoplasm"/>
    <property type="evidence" value="ECO:0007669"/>
    <property type="project" value="UniProtKB-SubCell"/>
</dbReference>
<evidence type="ECO:0000259" key="12">
    <source>
        <dbReference type="PROSITE" id="PS51881"/>
    </source>
</evidence>
<dbReference type="SUPFAM" id="SSF52540">
    <property type="entry name" value="P-loop containing nucleoside triphosphate hydrolases"/>
    <property type="match status" value="1"/>
</dbReference>
<feature type="binding site" evidence="9">
    <location>
        <begin position="191"/>
        <end position="195"/>
    </location>
    <ligand>
        <name>GTP</name>
        <dbReference type="ChEBI" id="CHEBI:37565"/>
    </ligand>
</feature>
<feature type="binding site" evidence="9">
    <location>
        <position position="193"/>
    </location>
    <ligand>
        <name>Mg(2+)</name>
        <dbReference type="ChEBI" id="CHEBI:18420"/>
    </ligand>
</feature>
<dbReference type="InterPro" id="IPR006073">
    <property type="entry name" value="GTP-bd"/>
</dbReference>
<dbReference type="InterPro" id="IPR036726">
    <property type="entry name" value="GTP1_OBG_dom_sf"/>
</dbReference>
<gene>
    <name evidence="9" type="primary">obg</name>
    <name evidence="14" type="ORF">SAMN02745225_01544</name>
</gene>
<dbReference type="AlphaFoldDB" id="A0A1M4W4X2"/>
<feature type="binding site" evidence="9">
    <location>
        <begin position="166"/>
        <end position="173"/>
    </location>
    <ligand>
        <name>GTP</name>
        <dbReference type="ChEBI" id="CHEBI:37565"/>
    </ligand>
</feature>
<keyword evidence="6 9" id="KW-0378">Hydrolase</keyword>
<evidence type="ECO:0000256" key="10">
    <source>
        <dbReference type="SAM" id="MobiDB-lite"/>
    </source>
</evidence>
<dbReference type="NCBIfam" id="NF008956">
    <property type="entry name" value="PRK12299.1"/>
    <property type="match status" value="1"/>
</dbReference>
<keyword evidence="3 9" id="KW-0963">Cytoplasm</keyword>
<dbReference type="InterPro" id="IPR006169">
    <property type="entry name" value="GTP1_OBG_dom"/>
</dbReference>
<feature type="domain" description="OCT" evidence="12">
    <location>
        <begin position="350"/>
        <end position="428"/>
    </location>
</feature>
<dbReference type="RefSeq" id="WP_072790912.1">
    <property type="nucleotide sequence ID" value="NZ_FQUL01000022.1"/>
</dbReference>
<dbReference type="NCBIfam" id="TIGR02729">
    <property type="entry name" value="Obg_CgtA"/>
    <property type="match status" value="1"/>
</dbReference>
<dbReference type="GO" id="GO:0000287">
    <property type="term" value="F:magnesium ion binding"/>
    <property type="evidence" value="ECO:0007669"/>
    <property type="project" value="InterPro"/>
</dbReference>
<feature type="compositionally biased region" description="Basic and acidic residues" evidence="10">
    <location>
        <begin position="24"/>
        <end position="34"/>
    </location>
</feature>
<keyword evidence="8 9" id="KW-0342">GTP-binding</keyword>
<dbReference type="PRINTS" id="PR00326">
    <property type="entry name" value="GTP1OBG"/>
</dbReference>
<dbReference type="EC" id="3.6.5.-" evidence="9"/>
<evidence type="ECO:0000256" key="4">
    <source>
        <dbReference type="ARBA" id="ARBA00022723"/>
    </source>
</evidence>
<keyword evidence="4 9" id="KW-0479">Metal-binding</keyword>
<feature type="binding site" evidence="9">
    <location>
        <begin position="216"/>
        <end position="219"/>
    </location>
    <ligand>
        <name>GTP</name>
        <dbReference type="ChEBI" id="CHEBI:37565"/>
    </ligand>
</feature>
<dbReference type="Gene3D" id="2.70.210.12">
    <property type="entry name" value="GTP1/OBG domain"/>
    <property type="match status" value="1"/>
</dbReference>
<accession>A0A1M4W4X2</accession>
<dbReference type="STRING" id="1121881.SAMN02745225_01544"/>
<evidence type="ECO:0000256" key="6">
    <source>
        <dbReference type="ARBA" id="ARBA00022801"/>
    </source>
</evidence>
<evidence type="ECO:0000256" key="8">
    <source>
        <dbReference type="ARBA" id="ARBA00023134"/>
    </source>
</evidence>
<comment type="subcellular location">
    <subcellularLocation>
        <location evidence="9">Cytoplasm</location>
    </subcellularLocation>
</comment>
<comment type="subunit">
    <text evidence="9">Monomer.</text>
</comment>
<dbReference type="InterPro" id="IPR045086">
    <property type="entry name" value="OBG_GTPase"/>
</dbReference>
<dbReference type="GO" id="GO:0042254">
    <property type="term" value="P:ribosome biogenesis"/>
    <property type="evidence" value="ECO:0007669"/>
    <property type="project" value="UniProtKB-UniRule"/>
</dbReference>
<protein>
    <recommendedName>
        <fullName evidence="9">GTPase Obg</fullName>
        <ecNumber evidence="9">3.6.5.-</ecNumber>
    </recommendedName>
    <alternativeName>
        <fullName evidence="9">GTP-binding protein Obg</fullName>
    </alternativeName>
</protein>
<dbReference type="GO" id="GO:0005525">
    <property type="term" value="F:GTP binding"/>
    <property type="evidence" value="ECO:0007669"/>
    <property type="project" value="UniProtKB-UniRule"/>
</dbReference>
<reference evidence="15" key="1">
    <citation type="submission" date="2016-11" db="EMBL/GenBank/DDBJ databases">
        <authorList>
            <person name="Varghese N."/>
            <person name="Submissions S."/>
        </authorList>
    </citation>
    <scope>NUCLEOTIDE SEQUENCE [LARGE SCALE GENOMIC DNA]</scope>
    <source>
        <strain evidence="15">DSM 19514</strain>
    </source>
</reference>
<feature type="domain" description="OBG-type G" evidence="11">
    <location>
        <begin position="160"/>
        <end position="335"/>
    </location>
</feature>
<dbReference type="InterPro" id="IPR014100">
    <property type="entry name" value="GTP-bd_Obg/CgtA"/>
</dbReference>
<dbReference type="InterPro" id="IPR015349">
    <property type="entry name" value="OCT_dom"/>
</dbReference>
<comment type="similarity">
    <text evidence="2 9">Belongs to the TRAFAC class OBG-HflX-like GTPase superfamily. OBG GTPase family.</text>
</comment>
<name>A0A1M4W4X2_9ACTN</name>
<feature type="binding site" evidence="9">
    <location>
        <begin position="316"/>
        <end position="318"/>
    </location>
    <ligand>
        <name>GTP</name>
        <dbReference type="ChEBI" id="CHEBI:37565"/>
    </ligand>
</feature>
<dbReference type="PROSITE" id="PS51883">
    <property type="entry name" value="OBG"/>
    <property type="match status" value="1"/>
</dbReference>
<evidence type="ECO:0000256" key="1">
    <source>
        <dbReference type="ARBA" id="ARBA00001946"/>
    </source>
</evidence>
<dbReference type="OrthoDB" id="9807318at2"/>
<dbReference type="PROSITE" id="PS51710">
    <property type="entry name" value="G_OBG"/>
    <property type="match status" value="1"/>
</dbReference>
<feature type="region of interest" description="Disordered" evidence="10">
    <location>
        <begin position="15"/>
        <end position="45"/>
    </location>
</feature>
<organism evidence="14 15">
    <name type="scientific">Ferrithrix thermotolerans DSM 19514</name>
    <dbReference type="NCBI Taxonomy" id="1121881"/>
    <lineage>
        <taxon>Bacteria</taxon>
        <taxon>Bacillati</taxon>
        <taxon>Actinomycetota</taxon>
        <taxon>Acidimicrobiia</taxon>
        <taxon>Acidimicrobiales</taxon>
        <taxon>Acidimicrobiaceae</taxon>
        <taxon>Ferrithrix</taxon>
    </lineage>
</organism>
<dbReference type="SUPFAM" id="SSF102741">
    <property type="entry name" value="Obg GTP-binding protein C-terminal domain"/>
    <property type="match status" value="1"/>
</dbReference>
<dbReference type="HAMAP" id="MF_01454">
    <property type="entry name" value="GTPase_Obg"/>
    <property type="match status" value="1"/>
</dbReference>
<feature type="binding site" evidence="9">
    <location>
        <position position="173"/>
    </location>
    <ligand>
        <name>Mg(2+)</name>
        <dbReference type="ChEBI" id="CHEBI:18420"/>
    </ligand>
</feature>
<dbReference type="FunFam" id="2.70.210.12:FF:000001">
    <property type="entry name" value="GTPase Obg"/>
    <property type="match status" value="1"/>
</dbReference>
<dbReference type="EMBL" id="FQUL01000022">
    <property type="protein sequence ID" value="SHE76288.1"/>
    <property type="molecule type" value="Genomic_DNA"/>
</dbReference>
<dbReference type="Gene3D" id="3.30.300.350">
    <property type="entry name" value="GTP-binding protein OBG, C-terminal domain"/>
    <property type="match status" value="1"/>
</dbReference>
<evidence type="ECO:0000259" key="11">
    <source>
        <dbReference type="PROSITE" id="PS51710"/>
    </source>
</evidence>
<evidence type="ECO:0000256" key="5">
    <source>
        <dbReference type="ARBA" id="ARBA00022741"/>
    </source>
</evidence>
<dbReference type="Pfam" id="PF01926">
    <property type="entry name" value="MMR_HSR1"/>
    <property type="match status" value="1"/>
</dbReference>
<dbReference type="Pfam" id="PF01018">
    <property type="entry name" value="GTP1_OBG"/>
    <property type="match status" value="1"/>
</dbReference>
<feature type="region of interest" description="Disordered" evidence="10">
    <location>
        <begin position="57"/>
        <end position="85"/>
    </location>
</feature>
<evidence type="ECO:0000256" key="9">
    <source>
        <dbReference type="HAMAP-Rule" id="MF_01454"/>
    </source>
</evidence>
<dbReference type="GO" id="GO:0003924">
    <property type="term" value="F:GTPase activity"/>
    <property type="evidence" value="ECO:0007669"/>
    <property type="project" value="UniProtKB-UniRule"/>
</dbReference>
<dbReference type="PANTHER" id="PTHR11702">
    <property type="entry name" value="DEVELOPMENTALLY REGULATED GTP-BINDING PROTEIN-RELATED"/>
    <property type="match status" value="1"/>
</dbReference>
<comment type="cofactor">
    <cofactor evidence="1 9">
        <name>Mg(2+)</name>
        <dbReference type="ChEBI" id="CHEBI:18420"/>
    </cofactor>
</comment>
<dbReference type="Proteomes" id="UP000184295">
    <property type="component" value="Unassembled WGS sequence"/>
</dbReference>
<dbReference type="NCBIfam" id="TIGR03595">
    <property type="entry name" value="Obg_CgtA_exten"/>
    <property type="match status" value="1"/>
</dbReference>